<dbReference type="OrthoDB" id="6882820at2"/>
<reference evidence="2" key="1">
    <citation type="submission" date="2016-10" db="EMBL/GenBank/DDBJ databases">
        <authorList>
            <person name="Varghese N."/>
            <person name="Submissions S."/>
        </authorList>
    </citation>
    <scope>NUCLEOTIDE SEQUENCE [LARGE SCALE GENOMIC DNA]</scope>
    <source>
        <strain evidence="2">DSM 17875</strain>
    </source>
</reference>
<dbReference type="EMBL" id="LT629785">
    <property type="protein sequence ID" value="SDU09154.1"/>
    <property type="molecule type" value="Genomic_DNA"/>
</dbReference>
<protein>
    <submittedName>
        <fullName evidence="1">Uncharacterized protein</fullName>
    </submittedName>
</protein>
<sequence>MHTYFQANTHVNLDVGQSDLVASFVPDGMSAWYERSNQLSGSDTDNGVRSLGIIPLRDGQMFTGTLGLALCNPLTDGIQALSNREAAEAANVHRPGIYTRRLVVDTADSEGN</sequence>
<dbReference type="AlphaFoldDB" id="A0A1H2FP43"/>
<evidence type="ECO:0000313" key="2">
    <source>
        <dbReference type="Proteomes" id="UP000243232"/>
    </source>
</evidence>
<name>A0A1H2FP43_9PSED</name>
<organism evidence="1 2">
    <name type="scientific">Pseudomonas pohangensis</name>
    <dbReference type="NCBI Taxonomy" id="364197"/>
    <lineage>
        <taxon>Bacteria</taxon>
        <taxon>Pseudomonadati</taxon>
        <taxon>Pseudomonadota</taxon>
        <taxon>Gammaproteobacteria</taxon>
        <taxon>Pseudomonadales</taxon>
        <taxon>Pseudomonadaceae</taxon>
        <taxon>Pseudomonas</taxon>
    </lineage>
</organism>
<dbReference type="Proteomes" id="UP000243232">
    <property type="component" value="Chromosome I"/>
</dbReference>
<gene>
    <name evidence="1" type="ORF">SAMN05216296_1719</name>
</gene>
<dbReference type="RefSeq" id="WP_090194182.1">
    <property type="nucleotide sequence ID" value="NZ_LT629785.1"/>
</dbReference>
<proteinExistence type="predicted"/>
<accession>A0A1H2FP43</accession>
<dbReference type="STRING" id="364197.SAMN05216296_1719"/>
<evidence type="ECO:0000313" key="1">
    <source>
        <dbReference type="EMBL" id="SDU09154.1"/>
    </source>
</evidence>
<keyword evidence="2" id="KW-1185">Reference proteome</keyword>